<evidence type="ECO:0000313" key="4">
    <source>
        <dbReference type="Proteomes" id="UP000276133"/>
    </source>
</evidence>
<dbReference type="EMBL" id="REGN01002722">
    <property type="protein sequence ID" value="RNA26529.1"/>
    <property type="molecule type" value="Genomic_DNA"/>
</dbReference>
<dbReference type="InterPro" id="IPR045159">
    <property type="entry name" value="DCAF7-like"/>
</dbReference>
<name>A0A3M7RSU1_BRAPC</name>
<keyword evidence="4" id="KW-1185">Reference proteome</keyword>
<keyword evidence="2" id="KW-0677">Repeat</keyword>
<comment type="caution">
    <text evidence="3">The sequence shown here is derived from an EMBL/GenBank/DDBJ whole genome shotgun (WGS) entry which is preliminary data.</text>
</comment>
<reference evidence="3 4" key="1">
    <citation type="journal article" date="2018" name="Sci. Rep.">
        <title>Genomic signatures of local adaptation to the degree of environmental predictability in rotifers.</title>
        <authorList>
            <person name="Franch-Gras L."/>
            <person name="Hahn C."/>
            <person name="Garcia-Roger E.M."/>
            <person name="Carmona M.J."/>
            <person name="Serra M."/>
            <person name="Gomez A."/>
        </authorList>
    </citation>
    <scope>NUCLEOTIDE SEQUENCE [LARGE SCALE GENOMIC DNA]</scope>
    <source>
        <strain evidence="3">HYR1</strain>
    </source>
</reference>
<organism evidence="3 4">
    <name type="scientific">Brachionus plicatilis</name>
    <name type="common">Marine rotifer</name>
    <name type="synonym">Brachionus muelleri</name>
    <dbReference type="NCBI Taxonomy" id="10195"/>
    <lineage>
        <taxon>Eukaryota</taxon>
        <taxon>Metazoa</taxon>
        <taxon>Spiralia</taxon>
        <taxon>Gnathifera</taxon>
        <taxon>Rotifera</taxon>
        <taxon>Eurotatoria</taxon>
        <taxon>Monogononta</taxon>
        <taxon>Pseudotrocha</taxon>
        <taxon>Ploima</taxon>
        <taxon>Brachionidae</taxon>
        <taxon>Brachionus</taxon>
    </lineage>
</organism>
<accession>A0A3M7RSU1</accession>
<proteinExistence type="predicted"/>
<dbReference type="Proteomes" id="UP000276133">
    <property type="component" value="Unassembled WGS sequence"/>
</dbReference>
<gene>
    <name evidence="3" type="ORF">BpHYR1_048263</name>
</gene>
<dbReference type="PANTHER" id="PTHR19919">
    <property type="entry name" value="WD REPEAT CONTAINING PROTEIN"/>
    <property type="match status" value="1"/>
</dbReference>
<dbReference type="STRING" id="10195.A0A3M7RSU1"/>
<sequence>MTQQNATPVKRKEIYKYDAPWTLYGMNWSVRPDKRFRLALGSFIEEYNNKVQIVMLDEEAGEFTPRSTFDHPYPTTKIMWIPDTKGVFPDLLATSGDYLRIWRCVSETDTKLEVLLNN</sequence>
<dbReference type="AlphaFoldDB" id="A0A3M7RSU1"/>
<evidence type="ECO:0000256" key="2">
    <source>
        <dbReference type="ARBA" id="ARBA00022737"/>
    </source>
</evidence>
<protein>
    <submittedName>
        <fullName evidence="3">DDB1-and CUL4-associated factor</fullName>
    </submittedName>
</protein>
<evidence type="ECO:0000313" key="3">
    <source>
        <dbReference type="EMBL" id="RNA26529.1"/>
    </source>
</evidence>
<dbReference type="OrthoDB" id="24670at2759"/>
<feature type="non-terminal residue" evidence="3">
    <location>
        <position position="118"/>
    </location>
</feature>
<keyword evidence="1" id="KW-0853">WD repeat</keyword>
<evidence type="ECO:0000256" key="1">
    <source>
        <dbReference type="ARBA" id="ARBA00022574"/>
    </source>
</evidence>